<feature type="transmembrane region" description="Helical" evidence="1">
    <location>
        <begin position="102"/>
        <end position="127"/>
    </location>
</feature>
<accession>A0A7S4G2K2</accession>
<organism evidence="2">
    <name type="scientific">Eutreptiella gymnastica</name>
    <dbReference type="NCBI Taxonomy" id="73025"/>
    <lineage>
        <taxon>Eukaryota</taxon>
        <taxon>Discoba</taxon>
        <taxon>Euglenozoa</taxon>
        <taxon>Euglenida</taxon>
        <taxon>Spirocuta</taxon>
        <taxon>Euglenophyceae</taxon>
        <taxon>Eutreptiales</taxon>
        <taxon>Eutreptiaceae</taxon>
        <taxon>Eutreptiella</taxon>
    </lineage>
</organism>
<keyword evidence="1" id="KW-0472">Membrane</keyword>
<feature type="transmembrane region" description="Helical" evidence="1">
    <location>
        <begin position="207"/>
        <end position="228"/>
    </location>
</feature>
<feature type="transmembrane region" description="Helical" evidence="1">
    <location>
        <begin position="341"/>
        <end position="358"/>
    </location>
</feature>
<dbReference type="AlphaFoldDB" id="A0A7S4G2K2"/>
<feature type="transmembrane region" description="Helical" evidence="1">
    <location>
        <begin position="274"/>
        <end position="296"/>
    </location>
</feature>
<evidence type="ECO:0000256" key="1">
    <source>
        <dbReference type="SAM" id="Phobius"/>
    </source>
</evidence>
<sequence>MMEANPTETEAQFDNDAHDAAATDDATQQDHAQPGFWQLSTGPIVFFVGVLALWGLMFLISSSDAALWATYPFLFVPFFLMVVCTWYWHARITNLGNLTYQFLMGSTFVVSCVTICQRVLIGLFLMFTAGMYTPTWTVVEGPPTNVSLNLTNASSLAATGLNATVNTTLMINGANGSLVQPSDNNTNTSGREKFYVLEAGWYDYFQWGFYTMVALPLPECLATYLVTIQSNQANHHNKNFVVNSLYVGLGYATGQTFLILLSTYYVPGTAWYDILHLACSYMIMSAPLQMLVGYGMGLMIAEAREKELSSVALRTNTFAWFVRSIYYVFFGLLYYQVYSMLAFHGSCLVLYVITIAYIKHVERSMPAEYLAKVGYMHFFGYGRLAQVDELLDDDGNEKVEMQEAHTAVP</sequence>
<reference evidence="2" key="1">
    <citation type="submission" date="2021-01" db="EMBL/GenBank/DDBJ databases">
        <authorList>
            <person name="Corre E."/>
            <person name="Pelletier E."/>
            <person name="Niang G."/>
            <person name="Scheremetjew M."/>
            <person name="Finn R."/>
            <person name="Kale V."/>
            <person name="Holt S."/>
            <person name="Cochrane G."/>
            <person name="Meng A."/>
            <person name="Brown T."/>
            <person name="Cohen L."/>
        </authorList>
    </citation>
    <scope>NUCLEOTIDE SEQUENCE</scope>
    <source>
        <strain evidence="2">CCMP1594</strain>
    </source>
</reference>
<feature type="transmembrane region" description="Helical" evidence="1">
    <location>
        <begin position="240"/>
        <end position="262"/>
    </location>
</feature>
<feature type="transmembrane region" description="Helical" evidence="1">
    <location>
        <begin position="68"/>
        <end position="90"/>
    </location>
</feature>
<keyword evidence="1" id="KW-1133">Transmembrane helix</keyword>
<feature type="transmembrane region" description="Helical" evidence="1">
    <location>
        <begin position="317"/>
        <end position="335"/>
    </location>
</feature>
<evidence type="ECO:0000313" key="2">
    <source>
        <dbReference type="EMBL" id="CAE0823221.1"/>
    </source>
</evidence>
<gene>
    <name evidence="2" type="ORF">EGYM00163_LOCUS34423</name>
</gene>
<protein>
    <submittedName>
        <fullName evidence="2">Uncharacterized protein</fullName>
    </submittedName>
</protein>
<proteinExistence type="predicted"/>
<name>A0A7S4G2K2_9EUGL</name>
<dbReference type="EMBL" id="HBJA01099822">
    <property type="protein sequence ID" value="CAE0823221.1"/>
    <property type="molecule type" value="Transcribed_RNA"/>
</dbReference>
<keyword evidence="1" id="KW-0812">Transmembrane</keyword>
<feature type="transmembrane region" description="Helical" evidence="1">
    <location>
        <begin position="44"/>
        <end position="62"/>
    </location>
</feature>